<evidence type="ECO:0000313" key="3">
    <source>
        <dbReference type="Proteomes" id="UP000008866"/>
    </source>
</evidence>
<dbReference type="EMBL" id="ABSU01000008">
    <property type="protein sequence ID" value="EFE33812.1"/>
    <property type="molecule type" value="Genomic_DNA"/>
</dbReference>
<dbReference type="GeneID" id="9520252"/>
<accession>D4ASR2</accession>
<feature type="region of interest" description="Disordered" evidence="1">
    <location>
        <begin position="1"/>
        <end position="22"/>
    </location>
</feature>
<dbReference type="HOGENOM" id="CLU_1146948_0_0_1"/>
<feature type="compositionally biased region" description="Low complexity" evidence="1">
    <location>
        <begin position="1"/>
        <end position="15"/>
    </location>
</feature>
<evidence type="ECO:0000256" key="1">
    <source>
        <dbReference type="SAM" id="MobiDB-lite"/>
    </source>
</evidence>
<dbReference type="Proteomes" id="UP000008866">
    <property type="component" value="Unassembled WGS sequence"/>
</dbReference>
<keyword evidence="3" id="KW-1185">Reference proteome</keyword>
<name>D4ASR2_ARTBC</name>
<protein>
    <submittedName>
        <fullName evidence="2">Uncharacterized protein</fullName>
    </submittedName>
</protein>
<dbReference type="KEGG" id="abe:ARB_07277"/>
<reference evidence="3" key="1">
    <citation type="journal article" date="2011" name="Genome Biol.">
        <title>Comparative and functional genomics provide insights into the pathogenicity of dermatophytic fungi.</title>
        <authorList>
            <person name="Burmester A."/>
            <person name="Shelest E."/>
            <person name="Gloeckner G."/>
            <person name="Heddergott C."/>
            <person name="Schindler S."/>
            <person name="Staib P."/>
            <person name="Heidel A."/>
            <person name="Felder M."/>
            <person name="Petzold A."/>
            <person name="Szafranski K."/>
            <person name="Feuermann M."/>
            <person name="Pedruzzi I."/>
            <person name="Priebe S."/>
            <person name="Groth M."/>
            <person name="Winkler R."/>
            <person name="Li W."/>
            <person name="Kniemeyer O."/>
            <person name="Schroeckh V."/>
            <person name="Hertweck C."/>
            <person name="Hube B."/>
            <person name="White T.C."/>
            <person name="Platzer M."/>
            <person name="Guthke R."/>
            <person name="Heitman J."/>
            <person name="Woestemeyer J."/>
            <person name="Zipfel P.F."/>
            <person name="Monod M."/>
            <person name="Brakhage A.A."/>
        </authorList>
    </citation>
    <scope>NUCLEOTIDE SEQUENCE [LARGE SCALE GENOMIC DNA]</scope>
    <source>
        <strain evidence="3">ATCC MYA-4681 / CBS 112371</strain>
    </source>
</reference>
<gene>
    <name evidence="2" type="ORF">ARB_07277</name>
</gene>
<dbReference type="RefSeq" id="XP_003014715.1">
    <property type="nucleotide sequence ID" value="XM_003014669.1"/>
</dbReference>
<organism evidence="2 3">
    <name type="scientific">Arthroderma benhamiae (strain ATCC MYA-4681 / CBS 112371)</name>
    <name type="common">Trichophyton mentagrophytes</name>
    <dbReference type="NCBI Taxonomy" id="663331"/>
    <lineage>
        <taxon>Eukaryota</taxon>
        <taxon>Fungi</taxon>
        <taxon>Dikarya</taxon>
        <taxon>Ascomycota</taxon>
        <taxon>Pezizomycotina</taxon>
        <taxon>Eurotiomycetes</taxon>
        <taxon>Eurotiomycetidae</taxon>
        <taxon>Onygenales</taxon>
        <taxon>Arthrodermataceae</taxon>
        <taxon>Trichophyton</taxon>
    </lineage>
</organism>
<evidence type="ECO:0000313" key="2">
    <source>
        <dbReference type="EMBL" id="EFE33812.1"/>
    </source>
</evidence>
<proteinExistence type="predicted"/>
<sequence>MKRTVSPSSSSSSPSHIPYLVSDGGDGNEEWLKLLAPSPRQSSPSWRLHAHHAHQLSISIPFLSPPSTRGAGREDSLPREKLSCLHALNVEAEVPGSLSVSRSVLAQLPRSLPACYAYPYVSEKGGRRMRSARDAESLAKIALVAKYMLAVAGSLQAKLWAHQARWTWCFFLLIVFCSRPDTRWTWVLLVEVRLLVALWTLVDAPATSSREEADNIIKLDEKAAGERDRRVTSATSFCRLFY</sequence>
<comment type="caution">
    <text evidence="2">The sequence shown here is derived from an EMBL/GenBank/DDBJ whole genome shotgun (WGS) entry which is preliminary data.</text>
</comment>
<dbReference type="AlphaFoldDB" id="D4ASR2"/>